<dbReference type="InterPro" id="IPR002481">
    <property type="entry name" value="FUR"/>
</dbReference>
<evidence type="ECO:0000313" key="13">
    <source>
        <dbReference type="EMBL" id="XDI05969.1"/>
    </source>
</evidence>
<keyword evidence="10" id="KW-0804">Transcription</keyword>
<feature type="binding site" evidence="11">
    <location>
        <position position="92"/>
    </location>
    <ligand>
        <name>Zn(2+)</name>
        <dbReference type="ChEBI" id="CHEBI:29105"/>
    </ligand>
</feature>
<gene>
    <name evidence="13" type="ORF">ABFY20_02405</name>
</gene>
<protein>
    <submittedName>
        <fullName evidence="13">Fur family transcriptional regulator</fullName>
    </submittedName>
</protein>
<accession>A0AB39BHY0</accession>
<reference evidence="13" key="1">
    <citation type="submission" date="2024-05" db="EMBL/GenBank/DDBJ databases">
        <title>Herbiconiux sp. A18JL235.</title>
        <authorList>
            <person name="Zhang G."/>
        </authorList>
    </citation>
    <scope>NUCLEOTIDE SEQUENCE</scope>
    <source>
        <strain evidence="13">A18JL235</strain>
    </source>
</reference>
<evidence type="ECO:0000256" key="9">
    <source>
        <dbReference type="ARBA" id="ARBA00023125"/>
    </source>
</evidence>
<keyword evidence="6 11" id="KW-0862">Zinc</keyword>
<comment type="cofactor">
    <cofactor evidence="11">
        <name>Zn(2+)</name>
        <dbReference type="ChEBI" id="CHEBI:29105"/>
    </cofactor>
    <text evidence="11">Binds 1 zinc ion per subunit.</text>
</comment>
<dbReference type="Pfam" id="PF01475">
    <property type="entry name" value="FUR"/>
    <property type="match status" value="1"/>
</dbReference>
<evidence type="ECO:0000256" key="10">
    <source>
        <dbReference type="ARBA" id="ARBA00023163"/>
    </source>
</evidence>
<dbReference type="InterPro" id="IPR043135">
    <property type="entry name" value="Fur_C"/>
</dbReference>
<evidence type="ECO:0000256" key="8">
    <source>
        <dbReference type="ARBA" id="ARBA00023015"/>
    </source>
</evidence>
<feature type="compositionally biased region" description="Polar residues" evidence="12">
    <location>
        <begin position="153"/>
        <end position="162"/>
    </location>
</feature>
<dbReference type="InterPro" id="IPR036390">
    <property type="entry name" value="WH_DNA-bd_sf"/>
</dbReference>
<dbReference type="GO" id="GO:0005737">
    <property type="term" value="C:cytoplasm"/>
    <property type="evidence" value="ECO:0007669"/>
    <property type="project" value="UniProtKB-SubCell"/>
</dbReference>
<dbReference type="InterPro" id="IPR036388">
    <property type="entry name" value="WH-like_DNA-bd_sf"/>
</dbReference>
<keyword evidence="3" id="KW-0963">Cytoplasm</keyword>
<feature type="binding site" evidence="11">
    <location>
        <position position="95"/>
    </location>
    <ligand>
        <name>Zn(2+)</name>
        <dbReference type="ChEBI" id="CHEBI:29105"/>
    </ligand>
</feature>
<feature type="region of interest" description="Disordered" evidence="12">
    <location>
        <begin position="142"/>
        <end position="162"/>
    </location>
</feature>
<keyword evidence="8" id="KW-0805">Transcription regulation</keyword>
<organism evidence="13">
    <name type="scientific">Herbiconiux sp. A18JL235</name>
    <dbReference type="NCBI Taxonomy" id="3152363"/>
    <lineage>
        <taxon>Bacteria</taxon>
        <taxon>Bacillati</taxon>
        <taxon>Actinomycetota</taxon>
        <taxon>Actinomycetes</taxon>
        <taxon>Micrococcales</taxon>
        <taxon>Microbacteriaceae</taxon>
        <taxon>Herbiconiux</taxon>
    </lineage>
</organism>
<keyword evidence="9" id="KW-0238">DNA-binding</keyword>
<evidence type="ECO:0000256" key="12">
    <source>
        <dbReference type="SAM" id="MobiDB-lite"/>
    </source>
</evidence>
<feature type="binding site" evidence="11">
    <location>
        <position position="135"/>
    </location>
    <ligand>
        <name>Zn(2+)</name>
        <dbReference type="ChEBI" id="CHEBI:29105"/>
    </ligand>
</feature>
<evidence type="ECO:0000256" key="2">
    <source>
        <dbReference type="ARBA" id="ARBA00007957"/>
    </source>
</evidence>
<evidence type="ECO:0000256" key="1">
    <source>
        <dbReference type="ARBA" id="ARBA00004496"/>
    </source>
</evidence>
<dbReference type="GO" id="GO:0008270">
    <property type="term" value="F:zinc ion binding"/>
    <property type="evidence" value="ECO:0007669"/>
    <property type="project" value="TreeGrafter"/>
</dbReference>
<evidence type="ECO:0000256" key="6">
    <source>
        <dbReference type="ARBA" id="ARBA00022833"/>
    </source>
</evidence>
<comment type="similarity">
    <text evidence="2">Belongs to the Fur family.</text>
</comment>
<dbReference type="SUPFAM" id="SSF46785">
    <property type="entry name" value="Winged helix' DNA-binding domain"/>
    <property type="match status" value="1"/>
</dbReference>
<evidence type="ECO:0000256" key="3">
    <source>
        <dbReference type="ARBA" id="ARBA00022490"/>
    </source>
</evidence>
<dbReference type="EMBL" id="CP162511">
    <property type="protein sequence ID" value="XDI05969.1"/>
    <property type="molecule type" value="Genomic_DNA"/>
</dbReference>
<dbReference type="Gene3D" id="1.10.10.10">
    <property type="entry name" value="Winged helix-like DNA-binding domain superfamily/Winged helix DNA-binding domain"/>
    <property type="match status" value="1"/>
</dbReference>
<feature type="binding site" evidence="11">
    <location>
        <position position="132"/>
    </location>
    <ligand>
        <name>Zn(2+)</name>
        <dbReference type="ChEBI" id="CHEBI:29105"/>
    </ligand>
</feature>
<name>A0AB39BHY0_9MICO</name>
<comment type="subcellular location">
    <subcellularLocation>
        <location evidence="1">Cytoplasm</location>
    </subcellularLocation>
</comment>
<dbReference type="GO" id="GO:0000976">
    <property type="term" value="F:transcription cis-regulatory region binding"/>
    <property type="evidence" value="ECO:0007669"/>
    <property type="project" value="TreeGrafter"/>
</dbReference>
<evidence type="ECO:0000256" key="4">
    <source>
        <dbReference type="ARBA" id="ARBA00022491"/>
    </source>
</evidence>
<dbReference type="PANTHER" id="PTHR33202">
    <property type="entry name" value="ZINC UPTAKE REGULATION PROTEIN"/>
    <property type="match status" value="1"/>
</dbReference>
<dbReference type="Gene3D" id="3.30.1490.190">
    <property type="match status" value="1"/>
</dbReference>
<dbReference type="RefSeq" id="WP_368498358.1">
    <property type="nucleotide sequence ID" value="NZ_CP162511.1"/>
</dbReference>
<proteinExistence type="inferred from homology"/>
<evidence type="ECO:0000256" key="5">
    <source>
        <dbReference type="ARBA" id="ARBA00022723"/>
    </source>
</evidence>
<dbReference type="CDD" id="cd07153">
    <property type="entry name" value="Fur_like"/>
    <property type="match status" value="1"/>
</dbReference>
<evidence type="ECO:0000256" key="7">
    <source>
        <dbReference type="ARBA" id="ARBA00023004"/>
    </source>
</evidence>
<dbReference type="AlphaFoldDB" id="A0AB39BHY0"/>
<keyword evidence="4" id="KW-0678">Repressor</keyword>
<dbReference type="PANTHER" id="PTHR33202:SF18">
    <property type="entry name" value="TRANSCRIPTIONAL REGULATOR FURA"/>
    <property type="match status" value="1"/>
</dbReference>
<sequence length="162" mass="17389">MATDLETRIRDAGLRVTGQRLAVLTALERAPHADADTVHRAVQRELPGTSLQAVYVVLNALATAGLIRRIEPAGSPALYERRIGDNHHHVVCTSCGAVADVDCVHGAAPCLAPSSTGGFVIDTAEVTFWGLCPACQPQQHRPAHERRADQQTHHVTSYGTED</sequence>
<evidence type="ECO:0000256" key="11">
    <source>
        <dbReference type="PIRSR" id="PIRSR602481-1"/>
    </source>
</evidence>
<keyword evidence="7" id="KW-0408">Iron</keyword>
<dbReference type="GO" id="GO:1900376">
    <property type="term" value="P:regulation of secondary metabolite biosynthetic process"/>
    <property type="evidence" value="ECO:0007669"/>
    <property type="project" value="TreeGrafter"/>
</dbReference>
<dbReference type="GO" id="GO:0003700">
    <property type="term" value="F:DNA-binding transcription factor activity"/>
    <property type="evidence" value="ECO:0007669"/>
    <property type="project" value="InterPro"/>
</dbReference>
<keyword evidence="5 11" id="KW-0479">Metal-binding</keyword>
<dbReference type="GO" id="GO:0045892">
    <property type="term" value="P:negative regulation of DNA-templated transcription"/>
    <property type="evidence" value="ECO:0007669"/>
    <property type="project" value="TreeGrafter"/>
</dbReference>